<evidence type="ECO:0000259" key="2">
    <source>
        <dbReference type="Pfam" id="PF24837"/>
    </source>
</evidence>
<evidence type="ECO:0000256" key="1">
    <source>
        <dbReference type="SAM" id="MobiDB-lite"/>
    </source>
</evidence>
<dbReference type="InterPro" id="IPR056303">
    <property type="entry name" value="AMIN-like"/>
</dbReference>
<feature type="domain" description="AMIN-like" evidence="2">
    <location>
        <begin position="134"/>
        <end position="259"/>
    </location>
</feature>
<comment type="caution">
    <text evidence="3">The sequence shown here is derived from an EMBL/GenBank/DDBJ whole genome shotgun (WGS) entry which is preliminary data.</text>
</comment>
<name>A0ABP6NTJ0_9ACTN</name>
<feature type="region of interest" description="Disordered" evidence="1">
    <location>
        <begin position="1"/>
        <end position="32"/>
    </location>
</feature>
<dbReference type="Proteomes" id="UP001499924">
    <property type="component" value="Unassembled WGS sequence"/>
</dbReference>
<feature type="compositionally biased region" description="Low complexity" evidence="1">
    <location>
        <begin position="80"/>
        <end position="99"/>
    </location>
</feature>
<feature type="region of interest" description="Disordered" evidence="1">
    <location>
        <begin position="77"/>
        <end position="129"/>
    </location>
</feature>
<gene>
    <name evidence="3" type="ORF">GCM10010531_05710</name>
</gene>
<protein>
    <recommendedName>
        <fullName evidence="2">AMIN-like domain-containing protein</fullName>
    </recommendedName>
</protein>
<evidence type="ECO:0000313" key="4">
    <source>
        <dbReference type="Proteomes" id="UP001499924"/>
    </source>
</evidence>
<accession>A0ABP6NTJ0</accession>
<evidence type="ECO:0000313" key="3">
    <source>
        <dbReference type="EMBL" id="GAA3157240.1"/>
    </source>
</evidence>
<keyword evidence="4" id="KW-1185">Reference proteome</keyword>
<dbReference type="EMBL" id="BAAAVV010000001">
    <property type="protein sequence ID" value="GAA3157240.1"/>
    <property type="molecule type" value="Genomic_DNA"/>
</dbReference>
<organism evidence="3 4">
    <name type="scientific">Blastococcus jejuensis</name>
    <dbReference type="NCBI Taxonomy" id="351224"/>
    <lineage>
        <taxon>Bacteria</taxon>
        <taxon>Bacillati</taxon>
        <taxon>Actinomycetota</taxon>
        <taxon>Actinomycetes</taxon>
        <taxon>Geodermatophilales</taxon>
        <taxon>Geodermatophilaceae</taxon>
        <taxon>Blastococcus</taxon>
    </lineage>
</organism>
<proteinExistence type="predicted"/>
<sequence length="262" mass="27130">MFAGGLKDNTCPVRRPDTGPRRGPKVPADTVPWILTRRPPGCHSPCMTARHRLVPAVTAVLALSAGLLAGCGGDGDDDAGATTSSSTSSSAEETSAPATTGGGDTDGDGHTDAPPFPANTEPDTETPSTGALLSVTDLRIGHHDGFDRVVLEMDGAGTPGWDVQYVDSASSQGSGEAIDVEGSAILRIVLTGVGYPDDTGVEEYSGPRRVSVAETETVTELVFDGTFEGQTVAFVGTTAEVPFRVYLLEDPVRVVLEVTEED</sequence>
<reference evidence="4" key="1">
    <citation type="journal article" date="2019" name="Int. J. Syst. Evol. Microbiol.">
        <title>The Global Catalogue of Microorganisms (GCM) 10K type strain sequencing project: providing services to taxonomists for standard genome sequencing and annotation.</title>
        <authorList>
            <consortium name="The Broad Institute Genomics Platform"/>
            <consortium name="The Broad Institute Genome Sequencing Center for Infectious Disease"/>
            <person name="Wu L."/>
            <person name="Ma J."/>
        </authorList>
    </citation>
    <scope>NUCLEOTIDE SEQUENCE [LARGE SCALE GENOMIC DNA]</scope>
    <source>
        <strain evidence="4">JCM 15614</strain>
    </source>
</reference>
<dbReference type="Pfam" id="PF24837">
    <property type="entry name" value="AMIN-like"/>
    <property type="match status" value="1"/>
</dbReference>